<proteinExistence type="predicted"/>
<dbReference type="AlphaFoldDB" id="A0A545THH9"/>
<evidence type="ECO:0000313" key="2">
    <source>
        <dbReference type="Proteomes" id="UP000317839"/>
    </source>
</evidence>
<dbReference type="EMBL" id="VIKR01000001">
    <property type="protein sequence ID" value="TQV76689.1"/>
    <property type="molecule type" value="Genomic_DNA"/>
</dbReference>
<organism evidence="1 2">
    <name type="scientific">Aliikangiella marina</name>
    <dbReference type="NCBI Taxonomy" id="1712262"/>
    <lineage>
        <taxon>Bacteria</taxon>
        <taxon>Pseudomonadati</taxon>
        <taxon>Pseudomonadota</taxon>
        <taxon>Gammaproteobacteria</taxon>
        <taxon>Oceanospirillales</taxon>
        <taxon>Pleioneaceae</taxon>
        <taxon>Aliikangiella</taxon>
    </lineage>
</organism>
<reference evidence="1 2" key="1">
    <citation type="submission" date="2019-06" db="EMBL/GenBank/DDBJ databases">
        <title>Draft genome of Aliikangiella marina GYP-15.</title>
        <authorList>
            <person name="Wang G."/>
        </authorList>
    </citation>
    <scope>NUCLEOTIDE SEQUENCE [LARGE SCALE GENOMIC DNA]</scope>
    <source>
        <strain evidence="1 2">GYP-15</strain>
    </source>
</reference>
<accession>A0A545THH9</accession>
<keyword evidence="2" id="KW-1185">Reference proteome</keyword>
<dbReference type="RefSeq" id="WP_142888049.1">
    <property type="nucleotide sequence ID" value="NZ_VIKR01000001.1"/>
</dbReference>
<gene>
    <name evidence="1" type="ORF">FLL45_01635</name>
</gene>
<comment type="caution">
    <text evidence="1">The sequence shown here is derived from an EMBL/GenBank/DDBJ whole genome shotgun (WGS) entry which is preliminary data.</text>
</comment>
<dbReference type="Proteomes" id="UP000317839">
    <property type="component" value="Unassembled WGS sequence"/>
</dbReference>
<name>A0A545THH9_9GAMM</name>
<sequence length="74" mass="8454">MEQDLIKDYPVDIGYQLDSRLGKLGQGRRFNEHAELLDIIEDVAVFEIDVLGSNDEGLKTIREILKLRSKDHGN</sequence>
<protein>
    <submittedName>
        <fullName evidence="1">Uncharacterized protein</fullName>
    </submittedName>
</protein>
<evidence type="ECO:0000313" key="1">
    <source>
        <dbReference type="EMBL" id="TQV76689.1"/>
    </source>
</evidence>